<dbReference type="OrthoDB" id="448496at2759"/>
<dbReference type="PANTHER" id="PTHR47675:SF1">
    <property type="entry name" value="MOLYBDOPTERIN BINDING DOMAIN PROTEIN (AFU_ORTHOLOGUE AFUA_5G11210)"/>
    <property type="match status" value="1"/>
</dbReference>
<dbReference type="Proteomes" id="UP000078544">
    <property type="component" value="Unassembled WGS sequence"/>
</dbReference>
<dbReference type="AlphaFoldDB" id="A0A166UEB7"/>
<reference evidence="2 3" key="1">
    <citation type="journal article" date="2016" name="Genome Biol. Evol.">
        <title>Divergent and convergent evolution of fungal pathogenicity.</title>
        <authorList>
            <person name="Shang Y."/>
            <person name="Xiao G."/>
            <person name="Zheng P."/>
            <person name="Cen K."/>
            <person name="Zhan S."/>
            <person name="Wang C."/>
        </authorList>
    </citation>
    <scope>NUCLEOTIDE SEQUENCE [LARGE SCALE GENOMIC DNA]</scope>
    <source>
        <strain evidence="2 3">RCEF 2490</strain>
    </source>
</reference>
<evidence type="ECO:0000313" key="2">
    <source>
        <dbReference type="EMBL" id="OAA32399.1"/>
    </source>
</evidence>
<dbReference type="SUPFAM" id="SSF53218">
    <property type="entry name" value="Molybdenum cofactor biosynthesis proteins"/>
    <property type="match status" value="1"/>
</dbReference>
<sequence>MTLSSPAVASGQRKYCMCATSRASVLIRGRLSHDDITYQSIANAFNLPLKLYPEAFERMKKLSKTSVREPGFDWEADSPALQAKLRMVRLPTDEFRPLSDQFLFVSEDLWVPIAVVNGNIYILPGVPSLFQNLLTGLKPHVAPRLVDPDGKGTCRVLISTPMTESAVAAYLTELAAKVESKGVKVGSYPRWGKQRNTVTLVGRDREFIESLIPEVEKGVQGNLVSQEDEFDHMKI</sequence>
<comment type="caution">
    <text evidence="2">The sequence shown here is derived from an EMBL/GenBank/DDBJ whole genome shotgun (WGS) entry which is preliminary data.</text>
</comment>
<dbReference type="EMBL" id="AZGY01000002">
    <property type="protein sequence ID" value="OAA32399.1"/>
    <property type="molecule type" value="Genomic_DNA"/>
</dbReference>
<dbReference type="STRING" id="1081109.A0A166UEB7"/>
<gene>
    <name evidence="2" type="ORF">AAL_01731</name>
</gene>
<dbReference type="InterPro" id="IPR036425">
    <property type="entry name" value="MoaB/Mog-like_dom_sf"/>
</dbReference>
<feature type="domain" description="FAD synthase middle" evidence="1">
    <location>
        <begin position="158"/>
        <end position="214"/>
    </location>
</feature>
<keyword evidence="3" id="KW-1185">Reference proteome</keyword>
<dbReference type="Gene3D" id="3.40.980.10">
    <property type="entry name" value="MoaB/Mog-like domain"/>
    <property type="match status" value="1"/>
</dbReference>
<dbReference type="GO" id="GO:0047884">
    <property type="term" value="F:FAD diphosphatase activity"/>
    <property type="evidence" value="ECO:0007669"/>
    <property type="project" value="TreeGrafter"/>
</dbReference>
<accession>A0A166UEB7</accession>
<proteinExistence type="predicted"/>
<dbReference type="PANTHER" id="PTHR47675">
    <property type="entry name" value="MOLYBDOPTERIN BINDING DOMAIN PROTEIN (AFU_ORTHOLOGUE AFUA_5G11210)"/>
    <property type="match status" value="1"/>
</dbReference>
<dbReference type="InterPro" id="IPR056596">
    <property type="entry name" value="FLAD1_M"/>
</dbReference>
<name>A0A166UEB7_9HYPO</name>
<organism evidence="2 3">
    <name type="scientific">Moelleriella libera RCEF 2490</name>
    <dbReference type="NCBI Taxonomy" id="1081109"/>
    <lineage>
        <taxon>Eukaryota</taxon>
        <taxon>Fungi</taxon>
        <taxon>Dikarya</taxon>
        <taxon>Ascomycota</taxon>
        <taxon>Pezizomycotina</taxon>
        <taxon>Sordariomycetes</taxon>
        <taxon>Hypocreomycetidae</taxon>
        <taxon>Hypocreales</taxon>
        <taxon>Clavicipitaceae</taxon>
        <taxon>Moelleriella</taxon>
    </lineage>
</organism>
<evidence type="ECO:0000313" key="3">
    <source>
        <dbReference type="Proteomes" id="UP000078544"/>
    </source>
</evidence>
<evidence type="ECO:0000259" key="1">
    <source>
        <dbReference type="Pfam" id="PF24102"/>
    </source>
</evidence>
<protein>
    <submittedName>
        <fullName evidence="2">Molybdopterin binding domain protein</fullName>
    </submittedName>
</protein>
<dbReference type="Pfam" id="PF24102">
    <property type="entry name" value="FLAD1_M"/>
    <property type="match status" value="1"/>
</dbReference>
<dbReference type="GO" id="GO:0042726">
    <property type="term" value="P:flavin-containing compound metabolic process"/>
    <property type="evidence" value="ECO:0007669"/>
    <property type="project" value="TreeGrafter"/>
</dbReference>